<dbReference type="GeneID" id="116307463"/>
<name>A0A6P8J9S9_ACTTE</name>
<dbReference type="OrthoDB" id="10383125at2759"/>
<keyword evidence="1" id="KW-1185">Reference proteome</keyword>
<dbReference type="KEGG" id="aten:116307463"/>
<accession>A0A6P8J9S9</accession>
<protein>
    <submittedName>
        <fullName evidence="2">Uncharacterized protein LOC116307463</fullName>
    </submittedName>
</protein>
<proteinExistence type="predicted"/>
<evidence type="ECO:0000313" key="1">
    <source>
        <dbReference type="Proteomes" id="UP000515163"/>
    </source>
</evidence>
<dbReference type="AlphaFoldDB" id="A0A6P8J9S9"/>
<dbReference type="Proteomes" id="UP000515163">
    <property type="component" value="Unplaced"/>
</dbReference>
<dbReference type="RefSeq" id="XP_031573590.1">
    <property type="nucleotide sequence ID" value="XM_031717730.1"/>
</dbReference>
<evidence type="ECO:0000313" key="2">
    <source>
        <dbReference type="RefSeq" id="XP_031573590.1"/>
    </source>
</evidence>
<dbReference type="InParanoid" id="A0A6P8J9S9"/>
<sequence length="188" mass="21146">MAESSKTIQLLIISKSKYGSQRWCYLGLDRSGKGRIYRPIPSQGLEQPNEEDFFWLSQYDFQVGETHEFGVVHQDPKSNHDNDPLPHRNDDIQVNHKSLVAEAGMVNMTDMFQILSPYAKETIEEALGCQEMMLASDRGRQYVEEGTNCSSCGIYKSTREAALQHPPVPVLVIILPKPTAESKSGQDT</sequence>
<organism evidence="1 2">
    <name type="scientific">Actinia tenebrosa</name>
    <name type="common">Australian red waratah sea anemone</name>
    <dbReference type="NCBI Taxonomy" id="6105"/>
    <lineage>
        <taxon>Eukaryota</taxon>
        <taxon>Metazoa</taxon>
        <taxon>Cnidaria</taxon>
        <taxon>Anthozoa</taxon>
        <taxon>Hexacorallia</taxon>
        <taxon>Actiniaria</taxon>
        <taxon>Actiniidae</taxon>
        <taxon>Actinia</taxon>
    </lineage>
</organism>
<gene>
    <name evidence="2" type="primary">LOC116307463</name>
</gene>
<reference evidence="2" key="1">
    <citation type="submission" date="2025-08" db="UniProtKB">
        <authorList>
            <consortium name="RefSeq"/>
        </authorList>
    </citation>
    <scope>IDENTIFICATION</scope>
</reference>